<dbReference type="EMBL" id="SPVF01000224">
    <property type="protein sequence ID" value="TFW15764.1"/>
    <property type="molecule type" value="Genomic_DNA"/>
</dbReference>
<dbReference type="GO" id="GO:0008168">
    <property type="term" value="F:methyltransferase activity"/>
    <property type="evidence" value="ECO:0007669"/>
    <property type="project" value="UniProtKB-KW"/>
</dbReference>
<dbReference type="SUPFAM" id="SSF53335">
    <property type="entry name" value="S-adenosyl-L-methionine-dependent methyltransferases"/>
    <property type="match status" value="1"/>
</dbReference>
<name>A0A4Y9S392_9BURK</name>
<dbReference type="Pfam" id="PF13578">
    <property type="entry name" value="Methyltransf_24"/>
    <property type="match status" value="1"/>
</dbReference>
<evidence type="ECO:0000313" key="2">
    <source>
        <dbReference type="Proteomes" id="UP000298438"/>
    </source>
</evidence>
<dbReference type="InterPro" id="IPR029063">
    <property type="entry name" value="SAM-dependent_MTases_sf"/>
</dbReference>
<reference evidence="1 2" key="1">
    <citation type="submission" date="2019-03" db="EMBL/GenBank/DDBJ databases">
        <title>Draft Genome Sequence of Massilia arenosa sp. nov., a Novel Massilia Species Isolated from a Sandy-loam Maize Soil.</title>
        <authorList>
            <person name="Raths R."/>
            <person name="Peta V."/>
            <person name="Bucking H."/>
        </authorList>
    </citation>
    <scope>NUCLEOTIDE SEQUENCE [LARGE SCALE GENOMIC DNA]</scope>
    <source>
        <strain evidence="1 2">MC02</strain>
    </source>
</reference>
<dbReference type="GO" id="GO:0032259">
    <property type="term" value="P:methylation"/>
    <property type="evidence" value="ECO:0007669"/>
    <property type="project" value="UniProtKB-KW"/>
</dbReference>
<organism evidence="1 2">
    <name type="scientific">Zemynaea arenosa</name>
    <dbReference type="NCBI Taxonomy" id="2561931"/>
    <lineage>
        <taxon>Bacteria</taxon>
        <taxon>Pseudomonadati</taxon>
        <taxon>Pseudomonadota</taxon>
        <taxon>Betaproteobacteria</taxon>
        <taxon>Burkholderiales</taxon>
        <taxon>Oxalobacteraceae</taxon>
        <taxon>Telluria group</taxon>
        <taxon>Zemynaea</taxon>
    </lineage>
</organism>
<dbReference type="OrthoDB" id="823440at2"/>
<keyword evidence="1" id="KW-0489">Methyltransferase</keyword>
<dbReference type="Proteomes" id="UP000298438">
    <property type="component" value="Unassembled WGS sequence"/>
</dbReference>
<protein>
    <submittedName>
        <fullName evidence="1">Class I SAM-dependent methyltransferase</fullName>
    </submittedName>
</protein>
<evidence type="ECO:0000313" key="1">
    <source>
        <dbReference type="EMBL" id="TFW15764.1"/>
    </source>
</evidence>
<sequence length="252" mass="28327">MLVYLGALFHLIALALLLDLVHKVRRLQRVVVGMYDLSQEESATLFRQIEALQGLYIDLGFKKSLPTTRGWAASPDFLMELARHALDEKPQVVVECSSGTSTLVLARCMQLNGGGMVYSLEHDARYAQETRAQLERHGLQDYAQVLFAPLNNYTVGSDTWQWYVHDVLPPLAQIDMIAIDGPPKDTGRLARYPAGPALFPRLAPFGTVFLDDAKREDERAILERWQKEFPRLTQSKRNCEKGCVVLRLSGAA</sequence>
<gene>
    <name evidence="1" type="ORF">E4L96_17520</name>
</gene>
<keyword evidence="2" id="KW-1185">Reference proteome</keyword>
<dbReference type="Gene3D" id="3.40.50.150">
    <property type="entry name" value="Vaccinia Virus protein VP39"/>
    <property type="match status" value="1"/>
</dbReference>
<dbReference type="AlphaFoldDB" id="A0A4Y9S392"/>
<comment type="caution">
    <text evidence="1">The sequence shown here is derived from an EMBL/GenBank/DDBJ whole genome shotgun (WGS) entry which is preliminary data.</text>
</comment>
<dbReference type="RefSeq" id="WP_135208505.1">
    <property type="nucleotide sequence ID" value="NZ_SPVF01000224.1"/>
</dbReference>
<proteinExistence type="predicted"/>
<accession>A0A4Y9S392</accession>
<keyword evidence="1" id="KW-0808">Transferase</keyword>